<reference evidence="1 3" key="1">
    <citation type="journal article" date="2016" name="Gut Pathog.">
        <title>Whole genome sequencing of "Faecalibaculum rodentium" ALO17, isolated from C57BL/6J laboratory mouse feces.</title>
        <authorList>
            <person name="Lim S."/>
            <person name="Chang D.H."/>
            <person name="Ahn S."/>
            <person name="Kim B.C."/>
        </authorList>
    </citation>
    <scope>NUCLEOTIDE SEQUENCE [LARGE SCALE GENOMIC DNA]</scope>
    <source>
        <strain evidence="1 3">Alo17</strain>
    </source>
</reference>
<dbReference type="STRING" id="1702221.AALO17_25960"/>
<reference evidence="2 4" key="2">
    <citation type="submission" date="2016-11" db="EMBL/GenBank/DDBJ databases">
        <title>Description of two novel members of the family Erysipelotrichaceae: Ileibacterium lipovorans gen. nov., sp. nov. and Dubosiella newyorkensis, gen. nov., sp. nov.</title>
        <authorList>
            <person name="Cox L.M."/>
            <person name="Sohn J."/>
            <person name="Tyrrell K.L."/>
            <person name="Citron D.M."/>
            <person name="Lawson P.A."/>
            <person name="Patel N.B."/>
            <person name="Iizumi T."/>
            <person name="Perez-Perez G.I."/>
            <person name="Goldstein E.J."/>
            <person name="Blaser M.J."/>
        </authorList>
    </citation>
    <scope>NUCLEOTIDE SEQUENCE [LARGE SCALE GENOMIC DNA]</scope>
    <source>
        <strain evidence="2 4">NYU-BL-K8</strain>
    </source>
</reference>
<gene>
    <name evidence="1" type="ORF">AALO17_25960</name>
    <name evidence="2" type="ORF">BO223_04685</name>
</gene>
<dbReference type="Proteomes" id="UP000069771">
    <property type="component" value="Chromosome"/>
</dbReference>
<dbReference type="AlphaFoldDB" id="A0A140DYK3"/>
<dbReference type="EMBL" id="MPJZ01000046">
    <property type="protein sequence ID" value="OLU45645.1"/>
    <property type="molecule type" value="Genomic_DNA"/>
</dbReference>
<evidence type="ECO:0000313" key="1">
    <source>
        <dbReference type="EMBL" id="AMK55730.1"/>
    </source>
</evidence>
<accession>A0A140DYK3</accession>
<organism evidence="1 3">
    <name type="scientific">Faecalibaculum rodentium</name>
    <dbReference type="NCBI Taxonomy" id="1702221"/>
    <lineage>
        <taxon>Bacteria</taxon>
        <taxon>Bacillati</taxon>
        <taxon>Bacillota</taxon>
        <taxon>Erysipelotrichia</taxon>
        <taxon>Erysipelotrichales</taxon>
        <taxon>Erysipelotrichaceae</taxon>
        <taxon>Faecalibaculum</taxon>
    </lineage>
</organism>
<name>A0A140DYK3_9FIRM</name>
<proteinExistence type="predicted"/>
<sequence>MKHEAIRAHIQELIDKRAESLMEDDTQANYISVLAKIWSELGDIPESSLEWMDPKDLDELILTVYYALSRQRHAITAGVQKEVNKYVRHEQKDWEFAHIMDFNE</sequence>
<dbReference type="EMBL" id="CP011391">
    <property type="protein sequence ID" value="AMK55730.1"/>
    <property type="molecule type" value="Genomic_DNA"/>
</dbReference>
<dbReference type="GeneID" id="78479085"/>
<protein>
    <submittedName>
        <fullName evidence="1">Uncharacterized protein</fullName>
    </submittedName>
</protein>
<dbReference type="KEGG" id="fro:AALO17_25960"/>
<keyword evidence="3" id="KW-1185">Reference proteome</keyword>
<evidence type="ECO:0000313" key="3">
    <source>
        <dbReference type="Proteomes" id="UP000069771"/>
    </source>
</evidence>
<dbReference type="OrthoDB" id="1653473at2"/>
<evidence type="ECO:0000313" key="2">
    <source>
        <dbReference type="EMBL" id="OLU45645.1"/>
    </source>
</evidence>
<dbReference type="Proteomes" id="UP000186758">
    <property type="component" value="Unassembled WGS sequence"/>
</dbReference>
<dbReference type="RefSeq" id="WP_067559712.1">
    <property type="nucleotide sequence ID" value="NZ_CAJTBG010000007.1"/>
</dbReference>
<evidence type="ECO:0000313" key="4">
    <source>
        <dbReference type="Proteomes" id="UP000186758"/>
    </source>
</evidence>